<organism evidence="2 3">
    <name type="scientific">Caerostris extrusa</name>
    <name type="common">Bark spider</name>
    <name type="synonym">Caerostris bankana</name>
    <dbReference type="NCBI Taxonomy" id="172846"/>
    <lineage>
        <taxon>Eukaryota</taxon>
        <taxon>Metazoa</taxon>
        <taxon>Ecdysozoa</taxon>
        <taxon>Arthropoda</taxon>
        <taxon>Chelicerata</taxon>
        <taxon>Arachnida</taxon>
        <taxon>Araneae</taxon>
        <taxon>Araneomorphae</taxon>
        <taxon>Entelegynae</taxon>
        <taxon>Araneoidea</taxon>
        <taxon>Araneidae</taxon>
        <taxon>Caerostris</taxon>
    </lineage>
</organism>
<comment type="caution">
    <text evidence="2">The sequence shown here is derived from an EMBL/GenBank/DDBJ whole genome shotgun (WGS) entry which is preliminary data.</text>
</comment>
<accession>A0AAV4W1Y8</accession>
<protein>
    <submittedName>
        <fullName evidence="2">Uncharacterized protein</fullName>
    </submittedName>
</protein>
<reference evidence="2 3" key="1">
    <citation type="submission" date="2021-06" db="EMBL/GenBank/DDBJ databases">
        <title>Caerostris extrusa draft genome.</title>
        <authorList>
            <person name="Kono N."/>
            <person name="Arakawa K."/>
        </authorList>
    </citation>
    <scope>NUCLEOTIDE SEQUENCE [LARGE SCALE GENOMIC DNA]</scope>
</reference>
<evidence type="ECO:0000256" key="1">
    <source>
        <dbReference type="SAM" id="MobiDB-lite"/>
    </source>
</evidence>
<name>A0AAV4W1Y8_CAEEX</name>
<gene>
    <name evidence="2" type="ORF">CEXT_130211</name>
</gene>
<evidence type="ECO:0000313" key="2">
    <source>
        <dbReference type="EMBL" id="GIY75929.1"/>
    </source>
</evidence>
<feature type="region of interest" description="Disordered" evidence="1">
    <location>
        <begin position="26"/>
        <end position="54"/>
    </location>
</feature>
<keyword evidence="3" id="KW-1185">Reference proteome</keyword>
<dbReference type="Proteomes" id="UP001054945">
    <property type="component" value="Unassembled WGS sequence"/>
</dbReference>
<dbReference type="AlphaFoldDB" id="A0AAV4W1Y8"/>
<sequence>MTRVMNSAKNRFFVFGFGRERMPIRELKRSQRRSSNQIPSVKFPGKVDKEKVNDSVSDNQVGSLLTSRGVTRLLRDSKTLKARDPLKVFG</sequence>
<evidence type="ECO:0000313" key="3">
    <source>
        <dbReference type="Proteomes" id="UP001054945"/>
    </source>
</evidence>
<proteinExistence type="predicted"/>
<dbReference type="EMBL" id="BPLR01015418">
    <property type="protein sequence ID" value="GIY75929.1"/>
    <property type="molecule type" value="Genomic_DNA"/>
</dbReference>